<evidence type="ECO:0000256" key="1">
    <source>
        <dbReference type="ARBA" id="ARBA00002254"/>
    </source>
</evidence>
<evidence type="ECO:0000313" key="13">
    <source>
        <dbReference type="Proteomes" id="UP000253769"/>
    </source>
</evidence>
<dbReference type="GO" id="GO:0006935">
    <property type="term" value="P:chemotaxis"/>
    <property type="evidence" value="ECO:0007669"/>
    <property type="project" value="UniProtKB-KW"/>
</dbReference>
<evidence type="ECO:0000313" key="12">
    <source>
        <dbReference type="EMBL" id="RDE18994.1"/>
    </source>
</evidence>
<keyword evidence="12" id="KW-0966">Cell projection</keyword>
<keyword evidence="5 10" id="KW-0145">Chemotaxis</keyword>
<evidence type="ECO:0000256" key="5">
    <source>
        <dbReference type="ARBA" id="ARBA00022500"/>
    </source>
</evidence>
<reference evidence="12 13" key="1">
    <citation type="submission" date="2018-07" db="EMBL/GenBank/DDBJ databases">
        <title>Motiliproteus coralliicola sp. nov., a bacterium isolated from Coral.</title>
        <authorList>
            <person name="Wang G."/>
        </authorList>
    </citation>
    <scope>NUCLEOTIDE SEQUENCE [LARGE SCALE GENOMIC DNA]</scope>
    <source>
        <strain evidence="12 13">C34</strain>
    </source>
</reference>
<dbReference type="GO" id="GO:0071978">
    <property type="term" value="P:bacterial-type flagellum-dependent swarming motility"/>
    <property type="evidence" value="ECO:0007669"/>
    <property type="project" value="TreeGrafter"/>
</dbReference>
<dbReference type="GO" id="GO:0005886">
    <property type="term" value="C:plasma membrane"/>
    <property type="evidence" value="ECO:0007669"/>
    <property type="project" value="UniProtKB-SubCell"/>
</dbReference>
<gene>
    <name evidence="12" type="ORF">DV711_15425</name>
</gene>
<keyword evidence="13" id="KW-1185">Reference proteome</keyword>
<keyword evidence="7 10" id="KW-0283">Flagellar rotation</keyword>
<accession>A0A369WE71</accession>
<keyword evidence="11" id="KW-0732">Signal</keyword>
<dbReference type="Pfam" id="PF03748">
    <property type="entry name" value="FliL"/>
    <property type="match status" value="1"/>
</dbReference>
<feature type="chain" id="PRO_5016918224" description="Flagellar protein FliL" evidence="11">
    <location>
        <begin position="22"/>
        <end position="138"/>
    </location>
</feature>
<evidence type="ECO:0000256" key="2">
    <source>
        <dbReference type="ARBA" id="ARBA00004162"/>
    </source>
</evidence>
<dbReference type="InterPro" id="IPR005503">
    <property type="entry name" value="FliL"/>
</dbReference>
<comment type="similarity">
    <text evidence="3 10">Belongs to the FliL family.</text>
</comment>
<keyword evidence="9 10" id="KW-0472">Membrane</keyword>
<dbReference type="AlphaFoldDB" id="A0A369WE71"/>
<evidence type="ECO:0000256" key="9">
    <source>
        <dbReference type="ARBA" id="ARBA00023136"/>
    </source>
</evidence>
<name>A0A369WE71_9GAMM</name>
<evidence type="ECO:0000256" key="6">
    <source>
        <dbReference type="ARBA" id="ARBA00022692"/>
    </source>
</evidence>
<evidence type="ECO:0000256" key="4">
    <source>
        <dbReference type="ARBA" id="ARBA00022475"/>
    </source>
</evidence>
<dbReference type="PANTHER" id="PTHR35091">
    <property type="entry name" value="FLAGELLAR PROTEIN FLIL"/>
    <property type="match status" value="1"/>
</dbReference>
<evidence type="ECO:0000256" key="10">
    <source>
        <dbReference type="RuleBase" id="RU364125"/>
    </source>
</evidence>
<evidence type="ECO:0000256" key="7">
    <source>
        <dbReference type="ARBA" id="ARBA00022779"/>
    </source>
</evidence>
<dbReference type="EMBL" id="QQOH01000004">
    <property type="protein sequence ID" value="RDE18994.1"/>
    <property type="molecule type" value="Genomic_DNA"/>
</dbReference>
<sequence>MVFQRTLLAFLLCLLPLSGFAEDEAKDSGYIEYIELQPPFITNYGGVGPLKYLKAEVSIRVTSSEAEANIKHHTPHIRNNLVMLFSRQTDESLSTAAGREQLRLEAMESIRQIMVSEYGEEGFSMLDDLLFTSFVTQN</sequence>
<dbReference type="GO" id="GO:0009425">
    <property type="term" value="C:bacterial-type flagellum basal body"/>
    <property type="evidence" value="ECO:0007669"/>
    <property type="project" value="InterPro"/>
</dbReference>
<dbReference type="OrthoDB" id="7063251at2"/>
<proteinExistence type="inferred from homology"/>
<feature type="signal peptide" evidence="11">
    <location>
        <begin position="1"/>
        <end position="21"/>
    </location>
</feature>
<dbReference type="RefSeq" id="WP_114696613.1">
    <property type="nucleotide sequence ID" value="NZ_QQOH01000004.1"/>
</dbReference>
<dbReference type="PANTHER" id="PTHR35091:SF2">
    <property type="entry name" value="FLAGELLAR PROTEIN FLIL"/>
    <property type="match status" value="1"/>
</dbReference>
<protein>
    <recommendedName>
        <fullName evidence="10">Flagellar protein FliL</fullName>
    </recommendedName>
</protein>
<comment type="subcellular location">
    <subcellularLocation>
        <location evidence="10">Cell inner membrane</location>
    </subcellularLocation>
    <subcellularLocation>
        <location evidence="2">Cell membrane</location>
        <topology evidence="2">Single-pass membrane protein</topology>
    </subcellularLocation>
</comment>
<keyword evidence="10" id="KW-0997">Cell inner membrane</keyword>
<comment type="caution">
    <text evidence="12">The sequence shown here is derived from an EMBL/GenBank/DDBJ whole genome shotgun (WGS) entry which is preliminary data.</text>
</comment>
<organism evidence="12 13">
    <name type="scientific">Motiliproteus coralliicola</name>
    <dbReference type="NCBI Taxonomy" id="2283196"/>
    <lineage>
        <taxon>Bacteria</taxon>
        <taxon>Pseudomonadati</taxon>
        <taxon>Pseudomonadota</taxon>
        <taxon>Gammaproteobacteria</taxon>
        <taxon>Oceanospirillales</taxon>
        <taxon>Oceanospirillaceae</taxon>
        <taxon>Motiliproteus</taxon>
    </lineage>
</organism>
<keyword evidence="4" id="KW-1003">Cell membrane</keyword>
<keyword evidence="8" id="KW-1133">Transmembrane helix</keyword>
<keyword evidence="12" id="KW-0282">Flagellum</keyword>
<comment type="function">
    <text evidence="1 10">Controls the rotational direction of flagella during chemotaxis.</text>
</comment>
<evidence type="ECO:0000256" key="8">
    <source>
        <dbReference type="ARBA" id="ARBA00022989"/>
    </source>
</evidence>
<keyword evidence="12" id="KW-0969">Cilium</keyword>
<evidence type="ECO:0000256" key="11">
    <source>
        <dbReference type="SAM" id="SignalP"/>
    </source>
</evidence>
<dbReference type="Proteomes" id="UP000253769">
    <property type="component" value="Unassembled WGS sequence"/>
</dbReference>
<evidence type="ECO:0000256" key="3">
    <source>
        <dbReference type="ARBA" id="ARBA00008281"/>
    </source>
</evidence>
<keyword evidence="6" id="KW-0812">Transmembrane</keyword>